<proteinExistence type="predicted"/>
<feature type="transmembrane region" description="Helical" evidence="1">
    <location>
        <begin position="20"/>
        <end position="42"/>
    </location>
</feature>
<evidence type="ECO:0000313" key="4">
    <source>
        <dbReference type="Proteomes" id="UP001642540"/>
    </source>
</evidence>
<dbReference type="Proteomes" id="UP001642540">
    <property type="component" value="Unassembled WGS sequence"/>
</dbReference>
<dbReference type="InterPro" id="IPR026913">
    <property type="entry name" value="METTL24"/>
</dbReference>
<name>A0ABP1R2P3_9HEXA</name>
<keyword evidence="1" id="KW-1133">Transmembrane helix</keyword>
<evidence type="ECO:0000259" key="2">
    <source>
        <dbReference type="Pfam" id="PF13383"/>
    </source>
</evidence>
<organism evidence="3 4">
    <name type="scientific">Orchesella dallaii</name>
    <dbReference type="NCBI Taxonomy" id="48710"/>
    <lineage>
        <taxon>Eukaryota</taxon>
        <taxon>Metazoa</taxon>
        <taxon>Ecdysozoa</taxon>
        <taxon>Arthropoda</taxon>
        <taxon>Hexapoda</taxon>
        <taxon>Collembola</taxon>
        <taxon>Entomobryomorpha</taxon>
        <taxon>Entomobryoidea</taxon>
        <taxon>Orchesellidae</taxon>
        <taxon>Orchesellinae</taxon>
        <taxon>Orchesella</taxon>
    </lineage>
</organism>
<evidence type="ECO:0000256" key="1">
    <source>
        <dbReference type="SAM" id="Phobius"/>
    </source>
</evidence>
<dbReference type="PANTHER" id="PTHR32026">
    <property type="entry name" value="METHYLTRANSFERASE-LIKE PROTEIN 24"/>
    <property type="match status" value="1"/>
</dbReference>
<evidence type="ECO:0000313" key="3">
    <source>
        <dbReference type="EMBL" id="CAL8117818.1"/>
    </source>
</evidence>
<gene>
    <name evidence="3" type="ORF">ODALV1_LOCUS17854</name>
</gene>
<sequence length="338" mass="38999">MKQQIKSEPQNYLSSYRTLLLIGVIIITFVLLFQFLHVFTFLKEKVQSGFNSLSSSSSTPVKRYDQSHPAPDKYHNTLIVDIDIRKNPKLAKAEEIWERSRRGHSKNPKNYQWGNISTNLFPPTFNCPHFTERLGDGKWVCGLELFENHPECVIYSFRKTVADLSFEAEILKRTKYCRIFIYSQEMPNIQPKSRVQYQNLTLSTADNENPPKKILRTLLRQNGHGWIDILHVDMRNSQDFPVLKQIIEDFEVLPWGQLQMTQEATAVDGNIEAGNNTMFLKFLEVFAQLEMKGLRPFHAQIAQQSTCNATGNSSLLTLDYSFINVRGKHLLITNGLIQ</sequence>
<accession>A0ABP1R2P3</accession>
<keyword evidence="1" id="KW-0472">Membrane</keyword>
<feature type="domain" description="Methyltransferase" evidence="2">
    <location>
        <begin position="106"/>
        <end position="209"/>
    </location>
</feature>
<protein>
    <recommendedName>
        <fullName evidence="2">Methyltransferase domain-containing protein</fullName>
    </recommendedName>
</protein>
<dbReference type="InterPro" id="IPR025714">
    <property type="entry name" value="Methyltranfer_dom"/>
</dbReference>
<dbReference type="Pfam" id="PF13383">
    <property type="entry name" value="Methyltransf_22"/>
    <property type="match status" value="1"/>
</dbReference>
<keyword evidence="4" id="KW-1185">Reference proteome</keyword>
<reference evidence="3 4" key="1">
    <citation type="submission" date="2024-08" db="EMBL/GenBank/DDBJ databases">
        <authorList>
            <person name="Cucini C."/>
            <person name="Frati F."/>
        </authorList>
    </citation>
    <scope>NUCLEOTIDE SEQUENCE [LARGE SCALE GENOMIC DNA]</scope>
</reference>
<dbReference type="PANTHER" id="PTHR32026:SF10">
    <property type="entry name" value="METHYLTRANSFERASE-LIKE PROTEIN 24-RELATED"/>
    <property type="match status" value="1"/>
</dbReference>
<keyword evidence="1" id="KW-0812">Transmembrane</keyword>
<dbReference type="EMBL" id="CAXLJM020000057">
    <property type="protein sequence ID" value="CAL8117818.1"/>
    <property type="molecule type" value="Genomic_DNA"/>
</dbReference>
<comment type="caution">
    <text evidence="3">The sequence shown here is derived from an EMBL/GenBank/DDBJ whole genome shotgun (WGS) entry which is preliminary data.</text>
</comment>